<name>A0A6G6ACS3_9VIRU</name>
<sequence length="71" mass="8089">MANILENKIVIILISMIWGFGIALLFRRTCQNDQCVIVKVPPVFQQTGGLVYDNKTNKCYQLQSYPSSCVY</sequence>
<reference evidence="2" key="1">
    <citation type="submission" date="2019-07" db="EMBL/GenBank/DDBJ databases">
        <title>The discovery of a new lineage B mimivirus raises questions about particles surface fibrils.</title>
        <authorList>
            <person name="Silva L.K.S."/>
            <person name="Rodrigues R.A.L."/>
            <person name="Andrade A.C.S.P."/>
            <person name="Hikida H."/>
            <person name="Andreani J."/>
            <person name="Levasseur A."/>
            <person name="La Scola B."/>
            <person name="Abrahao J.S."/>
        </authorList>
    </citation>
    <scope>NUCLEOTIDE SEQUENCE</scope>
    <source>
        <strain evidence="2">B60</strain>
    </source>
</reference>
<proteinExistence type="predicted"/>
<keyword evidence="1" id="KW-0812">Transmembrane</keyword>
<feature type="transmembrane region" description="Helical" evidence="1">
    <location>
        <begin position="9"/>
        <end position="26"/>
    </location>
</feature>
<keyword evidence="1" id="KW-0472">Membrane</keyword>
<evidence type="ECO:0000256" key="1">
    <source>
        <dbReference type="SAM" id="Phobius"/>
    </source>
</evidence>
<dbReference type="EMBL" id="MN175499">
    <property type="protein sequence ID" value="QID06233.1"/>
    <property type="molecule type" value="Genomic_DNA"/>
</dbReference>
<evidence type="ECO:0000313" key="2">
    <source>
        <dbReference type="EMBL" id="QID06233.1"/>
    </source>
</evidence>
<protein>
    <submittedName>
        <fullName evidence="2">Uncharacterized protein</fullName>
    </submittedName>
</protein>
<keyword evidence="1" id="KW-1133">Transmembrane helix</keyword>
<organism evidence="2">
    <name type="scientific">Borely moumouvirus</name>
    <dbReference type="NCBI Taxonomy" id="2712067"/>
    <lineage>
        <taxon>Viruses</taxon>
        <taxon>Varidnaviria</taxon>
        <taxon>Bamfordvirae</taxon>
        <taxon>Nucleocytoviricota</taxon>
        <taxon>Megaviricetes</taxon>
        <taxon>Imitervirales</taxon>
        <taxon>Mimiviridae</taxon>
        <taxon>Megamimivirinae</taxon>
        <taxon>Moumouvirus</taxon>
    </lineage>
</organism>
<accession>A0A6G6ACS3</accession>